<proteinExistence type="predicted"/>
<protein>
    <submittedName>
        <fullName evidence="1">Uncharacterized protein</fullName>
    </submittedName>
</protein>
<sequence>KKSDISEDEEKFIWVEEEDDGDKETDRNCIKIEDPSYNINNNVLNNNSECHNLIVINNSVDELPSFRFLYLMKTGDNNITNYNIIYNKYTKMMEKKVYVNLDDQYIDEDIIKVIKKIYNIKI</sequence>
<reference evidence="2" key="2">
    <citation type="submission" date="2015-07" db="EMBL/GenBank/DDBJ databases">
        <title>The genome sequence of Plasmodium falciparum IGH-CR14.</title>
        <authorList>
            <consortium name="The Broad Institute Genome Sequencing Platform"/>
            <person name="Volkman S.K."/>
            <person name="Neafsey D.E."/>
            <person name="Dash A.P."/>
            <person name="Chitnis C.E."/>
            <person name="Hartl D.L."/>
            <person name="Young S.K."/>
            <person name="Kodira C.D."/>
            <person name="Zeng Q."/>
            <person name="Koehrsen M."/>
            <person name="Godfrey P."/>
            <person name="Alvarado L."/>
            <person name="Berlin A."/>
            <person name="Borenstein D."/>
            <person name="Chen Z."/>
            <person name="Engels R."/>
            <person name="Freedman E."/>
            <person name="Gellesch M."/>
            <person name="Goldberg J."/>
            <person name="Griggs A."/>
            <person name="Gujja S."/>
            <person name="Heiman D."/>
            <person name="Hepburn T."/>
            <person name="Howarth C."/>
            <person name="Jen D."/>
            <person name="Larson L."/>
            <person name="Lewis B."/>
            <person name="Mehta T."/>
            <person name="Park D."/>
            <person name="Pearson M."/>
            <person name="Roberts A."/>
            <person name="Saif S."/>
            <person name="Shea T."/>
            <person name="Shenoy N."/>
            <person name="Sisk P."/>
            <person name="Stolte C."/>
            <person name="Sykes S."/>
            <person name="Walk T."/>
            <person name="White J."/>
            <person name="Yandava C."/>
            <person name="Wirth D.F."/>
            <person name="Nusbaum C."/>
            <person name="Birren B."/>
        </authorList>
    </citation>
    <scope>NUCLEOTIDE SEQUENCE [LARGE SCALE GENOMIC DNA]</scope>
    <source>
        <strain evidence="2">IGH-CR14</strain>
    </source>
</reference>
<feature type="non-terminal residue" evidence="1">
    <location>
        <position position="1"/>
    </location>
</feature>
<evidence type="ECO:0000313" key="2">
    <source>
        <dbReference type="Proteomes" id="UP000054562"/>
    </source>
</evidence>
<dbReference type="Proteomes" id="UP000054562">
    <property type="component" value="Unassembled WGS sequence"/>
</dbReference>
<evidence type="ECO:0000313" key="1">
    <source>
        <dbReference type="EMBL" id="KNG75864.1"/>
    </source>
</evidence>
<dbReference type="OrthoDB" id="370635at2759"/>
<dbReference type="AlphaFoldDB" id="A0A0L1I8B2"/>
<gene>
    <name evidence="1" type="ORF">PFMG_02037</name>
</gene>
<dbReference type="EMBL" id="GG665095">
    <property type="protein sequence ID" value="KNG75864.1"/>
    <property type="molecule type" value="Genomic_DNA"/>
</dbReference>
<name>A0A0L1I8B2_PLAFA</name>
<accession>A0A0L1I8B2</accession>
<organism evidence="1 2">
    <name type="scientific">Plasmodium falciparum IGH-CR14</name>
    <dbReference type="NCBI Taxonomy" id="580059"/>
    <lineage>
        <taxon>Eukaryota</taxon>
        <taxon>Sar</taxon>
        <taxon>Alveolata</taxon>
        <taxon>Apicomplexa</taxon>
        <taxon>Aconoidasida</taxon>
        <taxon>Haemosporida</taxon>
        <taxon>Plasmodiidae</taxon>
        <taxon>Plasmodium</taxon>
        <taxon>Plasmodium (Laverania)</taxon>
    </lineage>
</organism>
<reference evidence="2" key="1">
    <citation type="submission" date="2015-07" db="EMBL/GenBank/DDBJ databases">
        <title>Annotation of Plasmodium falciparum IGH-CR14.</title>
        <authorList>
            <consortium name="The Broad Institute Genome Sequencing Platform"/>
            <person name="Volkman S.K."/>
            <person name="Neafsey D.E."/>
            <person name="Dash A.P."/>
            <person name="Chitnis C.E."/>
            <person name="Hartl D.L."/>
            <person name="Young S.K."/>
            <person name="Zeng Q."/>
            <person name="Koehrsen M."/>
            <person name="Alvarado L."/>
            <person name="Berlin A."/>
            <person name="Borenstein D."/>
            <person name="Chapman S.B."/>
            <person name="Chen Z."/>
            <person name="Engels R."/>
            <person name="Freedman E."/>
            <person name="Gellesch M."/>
            <person name="Goldberg J."/>
            <person name="Griggs A."/>
            <person name="Gujja S."/>
            <person name="Heilman E.R."/>
            <person name="Heiman D.I."/>
            <person name="Howarth C."/>
            <person name="Jen D."/>
            <person name="Larson L."/>
            <person name="Mehta T."/>
            <person name="Neiman D."/>
            <person name="Park D."/>
            <person name="Pearson M."/>
            <person name="Roberts A."/>
            <person name="Saif S."/>
            <person name="Shea T."/>
            <person name="Shenoy N."/>
            <person name="Sisk P."/>
            <person name="Stolte C."/>
            <person name="Sykes S."/>
            <person name="Walk T."/>
            <person name="White J."/>
            <person name="Yandava C."/>
            <person name="Haas B."/>
            <person name="Henn M.R."/>
            <person name="Nusbaum C."/>
            <person name="Birren B."/>
        </authorList>
    </citation>
    <scope>NUCLEOTIDE SEQUENCE [LARGE SCALE GENOMIC DNA]</scope>
    <source>
        <strain evidence="2">IGH-CR14</strain>
    </source>
</reference>